<evidence type="ECO:0000256" key="3">
    <source>
        <dbReference type="ARBA" id="ARBA00012373"/>
    </source>
</evidence>
<evidence type="ECO:0000256" key="8">
    <source>
        <dbReference type="ARBA" id="ARBA00047541"/>
    </source>
</evidence>
<comment type="function">
    <text evidence="6">Catalyzes the condensation of 2 farnesyl pyrophosphate (FPP) moieties to form squalene. Proceeds in two distinct steps. In the first half-reaction, two molecules of FPP react to form the stable presqualene diphosphate intermediate (PSQPP), with concomitant release of a proton and a molecule of inorganic diphosphate. In the second half-reaction, PSQPP undergoes heterolysis, isomerization, and reduction with NADPH or NADH to form squalene. It is the first committed enzyme of the sterol biosynthesis pathway.</text>
</comment>
<dbReference type="UniPathway" id="UPA00767">
    <property type="reaction ID" value="UER00751"/>
</dbReference>
<dbReference type="GO" id="GO:0055056">
    <property type="term" value="F:D-glucose transmembrane transporter activity"/>
    <property type="evidence" value="ECO:0007669"/>
    <property type="project" value="UniProtKB-UniRule"/>
</dbReference>
<keyword evidence="5 10" id="KW-0808">Transferase</keyword>
<comment type="catalytic activity">
    <reaction evidence="8 10">
        <text>presqualene diphosphate + NADH + H(+) = squalene + diphosphate + NAD(+)</text>
        <dbReference type="Rhea" id="RHEA:22228"/>
        <dbReference type="ChEBI" id="CHEBI:15378"/>
        <dbReference type="ChEBI" id="CHEBI:15440"/>
        <dbReference type="ChEBI" id="CHEBI:33019"/>
        <dbReference type="ChEBI" id="CHEBI:57310"/>
        <dbReference type="ChEBI" id="CHEBI:57540"/>
        <dbReference type="ChEBI" id="CHEBI:57945"/>
    </reaction>
    <physiologicalReaction direction="left-to-right" evidence="8 10">
        <dbReference type="Rhea" id="RHEA:22229"/>
    </physiologicalReaction>
</comment>
<dbReference type="Gene3D" id="1.10.600.10">
    <property type="entry name" value="Farnesyl Diphosphate Synthase"/>
    <property type="match status" value="1"/>
</dbReference>
<dbReference type="AlphaFoldDB" id="A0A815Q9U9"/>
<sequence>MDNENSYYYFHSHSLTMIILVATLINVILYICYYFYQCLLSALATVSVGYIYTVRNDDNIILEKQQQTKVMKQKWFYMPPVLKELTSSFLFPTEIIAIFKLKFGGYVKKTSKNSLDQLAHTLNDLDFCYATLNKVSRSFALVIQQLPRPLRDSVCIFYLVLRGLDSVEDDMTYPQDKKIFLLRNFYSNLLIDNWSIKDVGDTEDYRILLDNFGKVINVFKLLDKNDQSIISNITLQMGTGMAEYVGKIGSIETLISYNLYCHYVAGLVGHGLSALFVNSGLEDTDLCVHKHLSDSMGLFLQKTNIIRDYLEDLKAGRNWWPKEIWQNYAAYLDEFAKTPNCEKSLECLNHMVLDSFNHVPDVINYLSRLKNCKVLEFCAIPQVMAIATLVELYNNPFVFTSVIKIRKGLTCKLMLNCSTLNEVLHWFYFFIIKIEQKIPKQPSVNVHRMHEVVDQVKKLCGVNSKI</sequence>
<dbReference type="InterPro" id="IPR044844">
    <property type="entry name" value="Trans_IPPS_euk-type"/>
</dbReference>
<dbReference type="InterPro" id="IPR033904">
    <property type="entry name" value="Trans_IPPS_HH"/>
</dbReference>
<dbReference type="InterPro" id="IPR006449">
    <property type="entry name" value="Squal_synth-like"/>
</dbReference>
<dbReference type="NCBIfam" id="TIGR01559">
    <property type="entry name" value="squal_synth"/>
    <property type="match status" value="1"/>
</dbReference>
<evidence type="ECO:0000256" key="5">
    <source>
        <dbReference type="ARBA" id="ARBA00022679"/>
    </source>
</evidence>
<dbReference type="CDD" id="cd00683">
    <property type="entry name" value="Trans_IPPS_HH"/>
    <property type="match status" value="1"/>
</dbReference>
<comment type="caution">
    <text evidence="11">The sequence shown here is derived from an EMBL/GenBank/DDBJ whole genome shotgun (WGS) entry which is preliminary data.</text>
</comment>
<gene>
    <name evidence="12" type="ORF">BYL167_LOCUS6496</name>
    <name evidence="11" type="ORF">CJN711_LOCUS25023</name>
</gene>
<comment type="cofactor">
    <cofactor evidence="1 10">
        <name>Mg(2+)</name>
        <dbReference type="ChEBI" id="CHEBI:18420"/>
    </cofactor>
</comment>
<dbReference type="SFLD" id="SFLDS00005">
    <property type="entry name" value="Isoprenoid_Synthase_Type_I"/>
    <property type="match status" value="1"/>
</dbReference>
<comment type="similarity">
    <text evidence="2 10">Belongs to the phytoene/squalene synthase family.</text>
</comment>
<dbReference type="InterPro" id="IPR002060">
    <property type="entry name" value="Squ/phyt_synthse"/>
</dbReference>
<dbReference type="GO" id="GO:0051996">
    <property type="term" value="F:squalene synthase [NAD(P)H] activity"/>
    <property type="evidence" value="ECO:0007669"/>
    <property type="project" value="UniProtKB-UniRule"/>
</dbReference>
<dbReference type="SUPFAM" id="SSF48576">
    <property type="entry name" value="Terpenoid synthases"/>
    <property type="match status" value="1"/>
</dbReference>
<dbReference type="GO" id="GO:0008610">
    <property type="term" value="P:lipid biosynthetic process"/>
    <property type="evidence" value="ECO:0007669"/>
    <property type="project" value="InterPro"/>
</dbReference>
<dbReference type="EMBL" id="CAJOBH010001589">
    <property type="protein sequence ID" value="CAF3863136.1"/>
    <property type="molecule type" value="Genomic_DNA"/>
</dbReference>
<evidence type="ECO:0000256" key="1">
    <source>
        <dbReference type="ARBA" id="ARBA00001946"/>
    </source>
</evidence>
<evidence type="ECO:0000256" key="9">
    <source>
        <dbReference type="ARBA" id="ARBA00048315"/>
    </source>
</evidence>
<dbReference type="Proteomes" id="UP000681967">
    <property type="component" value="Unassembled WGS sequence"/>
</dbReference>
<dbReference type="SFLD" id="SFLDG01018">
    <property type="entry name" value="Squalene/Phytoene_Synthase_Lik"/>
    <property type="match status" value="1"/>
</dbReference>
<comment type="catalytic activity">
    <reaction evidence="10">
        <text>2 (2E,6E)-farnesyl diphosphate + NADPH + H(+) = squalene + 2 diphosphate + NADP(+)</text>
        <dbReference type="Rhea" id="RHEA:32295"/>
        <dbReference type="ChEBI" id="CHEBI:15378"/>
        <dbReference type="ChEBI" id="CHEBI:15440"/>
        <dbReference type="ChEBI" id="CHEBI:33019"/>
        <dbReference type="ChEBI" id="CHEBI:57783"/>
        <dbReference type="ChEBI" id="CHEBI:58349"/>
        <dbReference type="ChEBI" id="CHEBI:175763"/>
        <dbReference type="EC" id="2.5.1.21"/>
    </reaction>
</comment>
<keyword evidence="10" id="KW-1133">Transmembrane helix</keyword>
<evidence type="ECO:0000256" key="10">
    <source>
        <dbReference type="RuleBase" id="RU368088"/>
    </source>
</evidence>
<accession>A0A815Q9U9</accession>
<keyword evidence="10" id="KW-0812">Transmembrane</keyword>
<dbReference type="Pfam" id="PF00494">
    <property type="entry name" value="SQS_PSY"/>
    <property type="match status" value="1"/>
</dbReference>
<feature type="transmembrane region" description="Helical" evidence="10">
    <location>
        <begin position="15"/>
        <end position="36"/>
    </location>
</feature>
<organism evidence="11 13">
    <name type="scientific">Rotaria magnacalcarata</name>
    <dbReference type="NCBI Taxonomy" id="392030"/>
    <lineage>
        <taxon>Eukaryota</taxon>
        <taxon>Metazoa</taxon>
        <taxon>Spiralia</taxon>
        <taxon>Gnathifera</taxon>
        <taxon>Rotifera</taxon>
        <taxon>Eurotatoria</taxon>
        <taxon>Bdelloidea</taxon>
        <taxon>Philodinida</taxon>
        <taxon>Philodinidae</taxon>
        <taxon>Rotaria</taxon>
    </lineage>
</organism>
<dbReference type="EC" id="2.5.1.21" evidence="3 10"/>
<dbReference type="GO" id="GO:0005789">
    <property type="term" value="C:endoplasmic reticulum membrane"/>
    <property type="evidence" value="ECO:0007669"/>
    <property type="project" value="TreeGrafter"/>
</dbReference>
<proteinExistence type="inferred from homology"/>
<evidence type="ECO:0000256" key="6">
    <source>
        <dbReference type="ARBA" id="ARBA00045166"/>
    </source>
</evidence>
<evidence type="ECO:0000256" key="4">
    <source>
        <dbReference type="ARBA" id="ARBA00015135"/>
    </source>
</evidence>
<evidence type="ECO:0000256" key="2">
    <source>
        <dbReference type="ARBA" id="ARBA00006251"/>
    </source>
</evidence>
<evidence type="ECO:0000313" key="12">
    <source>
        <dbReference type="EMBL" id="CAF3863136.1"/>
    </source>
</evidence>
<dbReference type="GO" id="GO:0045338">
    <property type="term" value="P:farnesyl diphosphate metabolic process"/>
    <property type="evidence" value="ECO:0007669"/>
    <property type="project" value="InterPro"/>
</dbReference>
<comment type="catalytic activity">
    <reaction evidence="7 10">
        <text>presqualene diphosphate + NADPH + H(+) = squalene + diphosphate + NADP(+)</text>
        <dbReference type="Rhea" id="RHEA:22232"/>
        <dbReference type="ChEBI" id="CHEBI:15378"/>
        <dbReference type="ChEBI" id="CHEBI:15440"/>
        <dbReference type="ChEBI" id="CHEBI:33019"/>
        <dbReference type="ChEBI" id="CHEBI:57310"/>
        <dbReference type="ChEBI" id="CHEBI:57783"/>
        <dbReference type="ChEBI" id="CHEBI:58349"/>
    </reaction>
    <physiologicalReaction direction="left-to-right" evidence="7 10">
        <dbReference type="Rhea" id="RHEA:22233"/>
    </physiologicalReaction>
</comment>
<name>A0A815Q9U9_9BILA</name>
<dbReference type="Proteomes" id="UP000663855">
    <property type="component" value="Unassembled WGS sequence"/>
</dbReference>
<dbReference type="PROSITE" id="PS01044">
    <property type="entry name" value="SQUALEN_PHYTOEN_SYN_1"/>
    <property type="match status" value="1"/>
</dbReference>
<reference evidence="11" key="1">
    <citation type="submission" date="2021-02" db="EMBL/GenBank/DDBJ databases">
        <authorList>
            <person name="Nowell W R."/>
        </authorList>
    </citation>
    <scope>NUCLEOTIDE SEQUENCE</scope>
</reference>
<evidence type="ECO:0000256" key="7">
    <source>
        <dbReference type="ARBA" id="ARBA00047468"/>
    </source>
</evidence>
<protein>
    <recommendedName>
        <fullName evidence="4 10">Squalene synthase</fullName>
        <shortName evidence="10">SQS</shortName>
        <shortName evidence="10">SS</shortName>
        <ecNumber evidence="3 10">2.5.1.21</ecNumber>
    </recommendedName>
</protein>
<keyword evidence="10" id="KW-0472">Membrane</keyword>
<dbReference type="PANTHER" id="PTHR11626:SF2">
    <property type="entry name" value="SQUALENE SYNTHASE"/>
    <property type="match status" value="1"/>
</dbReference>
<dbReference type="InterPro" id="IPR019845">
    <property type="entry name" value="Squalene/phytoene_synthase_CS"/>
</dbReference>
<comment type="catalytic activity">
    <reaction evidence="9 10">
        <text>2 (2E,6E)-farnesyl diphosphate = presqualene diphosphate + diphosphate</text>
        <dbReference type="Rhea" id="RHEA:22672"/>
        <dbReference type="ChEBI" id="CHEBI:33019"/>
        <dbReference type="ChEBI" id="CHEBI:57310"/>
        <dbReference type="ChEBI" id="CHEBI:175763"/>
    </reaction>
    <physiologicalReaction direction="left-to-right" evidence="9 10">
        <dbReference type="Rhea" id="RHEA:22673"/>
    </physiologicalReaction>
</comment>
<comment type="pathway">
    <text evidence="10">Terpene metabolism; lanosterol biosynthesis; lanosterol from farnesyl diphosphate: step 1/3.</text>
</comment>
<evidence type="ECO:0000313" key="11">
    <source>
        <dbReference type="EMBL" id="CAF1459505.1"/>
    </source>
</evidence>
<dbReference type="InterPro" id="IPR008949">
    <property type="entry name" value="Isoprenoid_synthase_dom_sf"/>
</dbReference>
<dbReference type="EMBL" id="CAJNOV010011739">
    <property type="protein sequence ID" value="CAF1459505.1"/>
    <property type="molecule type" value="Genomic_DNA"/>
</dbReference>
<evidence type="ECO:0000313" key="13">
    <source>
        <dbReference type="Proteomes" id="UP000663855"/>
    </source>
</evidence>
<dbReference type="PANTHER" id="PTHR11626">
    <property type="entry name" value="FARNESYL-DIPHOSPHATE FARNESYLTRANSFERASE"/>
    <property type="match status" value="1"/>
</dbReference>
<dbReference type="FunFam" id="1.10.600.10:FF:000023">
    <property type="entry name" value="Squalene synthase"/>
    <property type="match status" value="1"/>
</dbReference>
<comment type="catalytic activity">
    <reaction evidence="10">
        <text>2 (2E,6E)-farnesyl diphosphate + NADH + H(+) = squalene + 2 diphosphate + NAD(+)</text>
        <dbReference type="Rhea" id="RHEA:32299"/>
        <dbReference type="ChEBI" id="CHEBI:15378"/>
        <dbReference type="ChEBI" id="CHEBI:15440"/>
        <dbReference type="ChEBI" id="CHEBI:33019"/>
        <dbReference type="ChEBI" id="CHEBI:57540"/>
        <dbReference type="ChEBI" id="CHEBI:57945"/>
        <dbReference type="ChEBI" id="CHEBI:175763"/>
        <dbReference type="EC" id="2.5.1.21"/>
    </reaction>
</comment>